<dbReference type="InterPro" id="IPR029154">
    <property type="entry name" value="HIBADH-like_NADP-bd"/>
</dbReference>
<dbReference type="RefSeq" id="WP_068831975.1">
    <property type="nucleotide sequence ID" value="NZ_JBHSMX010000066.1"/>
</dbReference>
<dbReference type="InterPro" id="IPR008927">
    <property type="entry name" value="6-PGluconate_DH-like_C_sf"/>
</dbReference>
<dbReference type="Proteomes" id="UP001596084">
    <property type="component" value="Unassembled WGS sequence"/>
</dbReference>
<reference evidence="6" key="1">
    <citation type="journal article" date="2019" name="Int. J. Syst. Evol. Microbiol.">
        <title>The Global Catalogue of Microorganisms (GCM) 10K type strain sequencing project: providing services to taxonomists for standard genome sequencing and annotation.</title>
        <authorList>
            <consortium name="The Broad Institute Genomics Platform"/>
            <consortium name="The Broad Institute Genome Sequencing Center for Infectious Disease"/>
            <person name="Wu L."/>
            <person name="Ma J."/>
        </authorList>
    </citation>
    <scope>NUCLEOTIDE SEQUENCE [LARGE SCALE GENOMIC DNA]</scope>
    <source>
        <strain evidence="6">CGMCC 4.7277</strain>
    </source>
</reference>
<dbReference type="SUPFAM" id="SSF48179">
    <property type="entry name" value="6-phosphogluconate dehydrogenase C-terminal domain-like"/>
    <property type="match status" value="1"/>
</dbReference>
<dbReference type="PIRSF" id="PIRSF000103">
    <property type="entry name" value="HIBADH"/>
    <property type="match status" value="1"/>
</dbReference>
<dbReference type="InterPro" id="IPR013328">
    <property type="entry name" value="6PGD_dom2"/>
</dbReference>
<keyword evidence="1 5" id="KW-0560">Oxidoreductase</keyword>
<dbReference type="Gene3D" id="1.10.1040.10">
    <property type="entry name" value="N-(1-d-carboxylethyl)-l-norvaline Dehydrogenase, domain 2"/>
    <property type="match status" value="1"/>
</dbReference>
<dbReference type="EMBL" id="JBHSMX010000066">
    <property type="protein sequence ID" value="MFC5524101.1"/>
    <property type="molecule type" value="Genomic_DNA"/>
</dbReference>
<evidence type="ECO:0000256" key="2">
    <source>
        <dbReference type="ARBA" id="ARBA00023027"/>
    </source>
</evidence>
<organism evidence="5 6">
    <name type="scientific">Polaromonas jejuensis</name>
    <dbReference type="NCBI Taxonomy" id="457502"/>
    <lineage>
        <taxon>Bacteria</taxon>
        <taxon>Pseudomonadati</taxon>
        <taxon>Pseudomonadota</taxon>
        <taxon>Betaproteobacteria</taxon>
        <taxon>Burkholderiales</taxon>
        <taxon>Comamonadaceae</taxon>
        <taxon>Polaromonas</taxon>
    </lineage>
</organism>
<feature type="domain" description="6-phosphogluconate dehydrogenase NADP-binding" evidence="3">
    <location>
        <begin position="3"/>
        <end position="162"/>
    </location>
</feature>
<evidence type="ECO:0000256" key="1">
    <source>
        <dbReference type="ARBA" id="ARBA00023002"/>
    </source>
</evidence>
<dbReference type="InterPro" id="IPR006115">
    <property type="entry name" value="6PGDH_NADP-bd"/>
</dbReference>
<evidence type="ECO:0000259" key="3">
    <source>
        <dbReference type="Pfam" id="PF03446"/>
    </source>
</evidence>
<evidence type="ECO:0000313" key="5">
    <source>
        <dbReference type="EMBL" id="MFC5524101.1"/>
    </source>
</evidence>
<dbReference type="Gene3D" id="3.40.50.720">
    <property type="entry name" value="NAD(P)-binding Rossmann-like Domain"/>
    <property type="match status" value="1"/>
</dbReference>
<dbReference type="Pfam" id="PF14833">
    <property type="entry name" value="NAD_binding_11"/>
    <property type="match status" value="1"/>
</dbReference>
<dbReference type="Pfam" id="PF03446">
    <property type="entry name" value="NAD_binding_2"/>
    <property type="match status" value="1"/>
</dbReference>
<dbReference type="PANTHER" id="PTHR22981:SF7">
    <property type="entry name" value="3-HYDROXYISOBUTYRATE DEHYDROGENASE, MITOCHONDRIAL"/>
    <property type="match status" value="1"/>
</dbReference>
<accession>A0ABW0QGQ7</accession>
<dbReference type="EC" id="1.1.-.-" evidence="5"/>
<dbReference type="GO" id="GO:0016491">
    <property type="term" value="F:oxidoreductase activity"/>
    <property type="evidence" value="ECO:0007669"/>
    <property type="project" value="UniProtKB-KW"/>
</dbReference>
<sequence>MKNIGVIGLGNMGRGMAISLKRGGFHVIGTDASSKTRDAMVGEGIEVRTSIAEVVAASDMVILSLPTAAIVAEVVEGPGGLIANAKKGVLVVDTSTSHPDTTRRLARLLEAAGMQMMDAPVSGGPKGAINGTMAMVIGASNEDLARAMPVLEAMSAKRVHVGGVGAGHVAKIANNLFTASHLIVAAEVTRMAAKAGVPTEALLQGINAGSGRSFVTEHSFPTWVMNGKFDSGFTMKLMRKDVRLSQELIGALALDLPLSAKVAELWALSSESIADDEDFNRIVELGTRTPA</sequence>
<dbReference type="InterPro" id="IPR015815">
    <property type="entry name" value="HIBADH-related"/>
</dbReference>
<comment type="caution">
    <text evidence="5">The sequence shown here is derived from an EMBL/GenBank/DDBJ whole genome shotgun (WGS) entry which is preliminary data.</text>
</comment>
<evidence type="ECO:0000259" key="4">
    <source>
        <dbReference type="Pfam" id="PF14833"/>
    </source>
</evidence>
<protein>
    <submittedName>
        <fullName evidence="5">NAD(P)-dependent oxidoreductase</fullName>
        <ecNumber evidence="5">1.1.-.-</ecNumber>
    </submittedName>
</protein>
<gene>
    <name evidence="5" type="ORF">ACFPP7_24795</name>
</gene>
<dbReference type="InterPro" id="IPR036291">
    <property type="entry name" value="NAD(P)-bd_dom_sf"/>
</dbReference>
<evidence type="ECO:0000313" key="6">
    <source>
        <dbReference type="Proteomes" id="UP001596084"/>
    </source>
</evidence>
<dbReference type="PANTHER" id="PTHR22981">
    <property type="entry name" value="3-HYDROXYISOBUTYRATE DEHYDROGENASE-RELATED"/>
    <property type="match status" value="1"/>
</dbReference>
<dbReference type="InterPro" id="IPR002204">
    <property type="entry name" value="3-OH-isobutyrate_DH-rel_CS"/>
</dbReference>
<proteinExistence type="predicted"/>
<feature type="domain" description="3-hydroxyisobutyrate dehydrogenase-like NAD-binding" evidence="4">
    <location>
        <begin position="165"/>
        <end position="284"/>
    </location>
</feature>
<name>A0ABW0QGQ7_9BURK</name>
<dbReference type="SUPFAM" id="SSF51735">
    <property type="entry name" value="NAD(P)-binding Rossmann-fold domains"/>
    <property type="match status" value="1"/>
</dbReference>
<dbReference type="PROSITE" id="PS00895">
    <property type="entry name" value="3_HYDROXYISOBUT_DH"/>
    <property type="match status" value="1"/>
</dbReference>
<keyword evidence="6" id="KW-1185">Reference proteome</keyword>
<keyword evidence="2" id="KW-0520">NAD</keyword>